<keyword evidence="2" id="KW-0238">DNA-binding</keyword>
<dbReference type="InterPro" id="IPR000485">
    <property type="entry name" value="AsnC-type_HTH_dom"/>
</dbReference>
<evidence type="ECO:0000256" key="3">
    <source>
        <dbReference type="ARBA" id="ARBA00023163"/>
    </source>
</evidence>
<dbReference type="InterPro" id="IPR019885">
    <property type="entry name" value="Tscrpt_reg_HTH_AsnC-type_CS"/>
</dbReference>
<evidence type="ECO:0000256" key="2">
    <source>
        <dbReference type="ARBA" id="ARBA00023125"/>
    </source>
</evidence>
<dbReference type="Pfam" id="PF01037">
    <property type="entry name" value="AsnC_trans_reg"/>
    <property type="match status" value="1"/>
</dbReference>
<dbReference type="InterPro" id="IPR036388">
    <property type="entry name" value="WH-like_DNA-bd_sf"/>
</dbReference>
<dbReference type="InterPro" id="IPR036390">
    <property type="entry name" value="WH_DNA-bd_sf"/>
</dbReference>
<dbReference type="EMBL" id="JABUFE010000003">
    <property type="protein sequence ID" value="NSX54564.1"/>
    <property type="molecule type" value="Genomic_DNA"/>
</dbReference>
<dbReference type="InterPro" id="IPR011008">
    <property type="entry name" value="Dimeric_a/b-barrel"/>
</dbReference>
<dbReference type="PANTHER" id="PTHR30154:SF51">
    <property type="entry name" value="ASNC-FAMILY TRANSCRIPTIONAL REGULATORY PROTEIN"/>
    <property type="match status" value="1"/>
</dbReference>
<proteinExistence type="predicted"/>
<dbReference type="SMART" id="SM00344">
    <property type="entry name" value="HTH_ASNC"/>
    <property type="match status" value="1"/>
</dbReference>
<protein>
    <submittedName>
        <fullName evidence="5">Lrp/AsnC family transcriptional regulator</fullName>
    </submittedName>
</protein>
<name>A0ABX2IVZ6_9RHOB</name>
<dbReference type="SUPFAM" id="SSF54909">
    <property type="entry name" value="Dimeric alpha+beta barrel"/>
    <property type="match status" value="1"/>
</dbReference>
<evidence type="ECO:0000256" key="1">
    <source>
        <dbReference type="ARBA" id="ARBA00023015"/>
    </source>
</evidence>
<dbReference type="PRINTS" id="PR00033">
    <property type="entry name" value="HTHASNC"/>
</dbReference>
<reference evidence="5 6" key="1">
    <citation type="submission" date="2020-06" db="EMBL/GenBank/DDBJ databases">
        <title>Sulfitobacter algicola sp. nov., isolated from green algae.</title>
        <authorList>
            <person name="Wang C."/>
        </authorList>
    </citation>
    <scope>NUCLEOTIDE SEQUENCE [LARGE SCALE GENOMIC DNA]</scope>
    <source>
        <strain evidence="5 6">1151</strain>
    </source>
</reference>
<feature type="domain" description="HTH asnC-type" evidence="4">
    <location>
        <begin position="9"/>
        <end position="70"/>
    </location>
</feature>
<dbReference type="SUPFAM" id="SSF46785">
    <property type="entry name" value="Winged helix' DNA-binding domain"/>
    <property type="match status" value="1"/>
</dbReference>
<dbReference type="Proteomes" id="UP000777935">
    <property type="component" value="Unassembled WGS sequence"/>
</dbReference>
<sequence length="152" mass="16974">MNDIQNLSLDEKDQRIIISLLNDSRSSLKEISGDIGLSAPSVAERIRRLEKIGIIRNFTVDLDSHALGYVLKAIVRIRPMPGKVQPVEQLIIETPQITECSKVTGDDCFVATLYVRSMDEIDIILEKISEKASTSTSLVKRTIIERRAPPLS</sequence>
<dbReference type="PANTHER" id="PTHR30154">
    <property type="entry name" value="LEUCINE-RESPONSIVE REGULATORY PROTEIN"/>
    <property type="match status" value="1"/>
</dbReference>
<dbReference type="RefSeq" id="WP_174136719.1">
    <property type="nucleotide sequence ID" value="NZ_JABUFE010000003.1"/>
</dbReference>
<keyword evidence="6" id="KW-1185">Reference proteome</keyword>
<dbReference type="Pfam" id="PF13412">
    <property type="entry name" value="HTH_24"/>
    <property type="match status" value="1"/>
</dbReference>
<dbReference type="PROSITE" id="PS00519">
    <property type="entry name" value="HTH_ASNC_1"/>
    <property type="match status" value="1"/>
</dbReference>
<dbReference type="Gene3D" id="1.10.10.10">
    <property type="entry name" value="Winged helix-like DNA-binding domain superfamily/Winged helix DNA-binding domain"/>
    <property type="match status" value="1"/>
</dbReference>
<dbReference type="PROSITE" id="PS50956">
    <property type="entry name" value="HTH_ASNC_2"/>
    <property type="match status" value="1"/>
</dbReference>
<accession>A0ABX2IVZ6</accession>
<comment type="caution">
    <text evidence="5">The sequence shown here is derived from an EMBL/GenBank/DDBJ whole genome shotgun (WGS) entry which is preliminary data.</text>
</comment>
<evidence type="ECO:0000313" key="5">
    <source>
        <dbReference type="EMBL" id="NSX54564.1"/>
    </source>
</evidence>
<evidence type="ECO:0000259" key="4">
    <source>
        <dbReference type="PROSITE" id="PS50956"/>
    </source>
</evidence>
<organism evidence="5 6">
    <name type="scientific">Parasulfitobacter algicola</name>
    <dbReference type="NCBI Taxonomy" id="2614809"/>
    <lineage>
        <taxon>Bacteria</taxon>
        <taxon>Pseudomonadati</taxon>
        <taxon>Pseudomonadota</taxon>
        <taxon>Alphaproteobacteria</taxon>
        <taxon>Rhodobacterales</taxon>
        <taxon>Roseobacteraceae</taxon>
        <taxon>Parasulfitobacter</taxon>
    </lineage>
</organism>
<dbReference type="InterPro" id="IPR019888">
    <property type="entry name" value="Tscrpt_reg_AsnC-like"/>
</dbReference>
<keyword evidence="1" id="KW-0805">Transcription regulation</keyword>
<evidence type="ECO:0000313" key="6">
    <source>
        <dbReference type="Proteomes" id="UP000777935"/>
    </source>
</evidence>
<keyword evidence="3" id="KW-0804">Transcription</keyword>
<dbReference type="InterPro" id="IPR019887">
    <property type="entry name" value="Tscrpt_reg_AsnC/Lrp_C"/>
</dbReference>
<dbReference type="Gene3D" id="3.30.70.920">
    <property type="match status" value="1"/>
</dbReference>
<gene>
    <name evidence="5" type="ORF">HRQ87_07075</name>
</gene>